<reference evidence="2 3" key="2">
    <citation type="journal article" date="2016" name="Genome Announc.">
        <title>Draft Genome Sequence of a Versatile Hydrocarbon-Degrading Bacterium, Rhodococcus pyridinivorans Strain KG-16, Collected from Oil Fields in India.</title>
        <authorList>
            <person name="Aggarwal R.K."/>
            <person name="Dawar C."/>
            <person name="Phanindranath R."/>
            <person name="Mutnuri L."/>
            <person name="Dayal A.M."/>
        </authorList>
    </citation>
    <scope>NUCLEOTIDE SEQUENCE [LARGE SCALE GENOMIC DNA]</scope>
    <source>
        <strain evidence="2 3">KG-16</strain>
    </source>
</reference>
<sequence length="177" mass="19383">MSADGTSADLSAYRNDFARIEKKVAGEFDAGRRGKVLAICVVVLTVCMLLPQTSSAWSWTVFGSWFGDTAPVAVPLRIFAVLALVFGVVISTLALWLRRWKLASLAMLGSGLSSFFGLLAYWSQAGMITNAPHHPTVALIAEWLVMIVMTSQWLPIVLSRSPTDVPPRPHPLRTGRW</sequence>
<protein>
    <submittedName>
        <fullName evidence="2">Uncharacterized protein</fullName>
    </submittedName>
</protein>
<gene>
    <name evidence="2" type="ORF">Z045_02925</name>
</gene>
<feature type="transmembrane region" description="Helical" evidence="1">
    <location>
        <begin position="36"/>
        <end position="54"/>
    </location>
</feature>
<comment type="caution">
    <text evidence="2">The sequence shown here is derived from an EMBL/GenBank/DDBJ whole genome shotgun (WGS) entry which is preliminary data.</text>
</comment>
<keyword evidence="1" id="KW-0812">Transmembrane</keyword>
<name>A0A0V9UQX6_9NOCA</name>
<dbReference type="RefSeq" id="WP_060650524.1">
    <property type="nucleotide sequence ID" value="NZ_AZXY01000001.1"/>
</dbReference>
<keyword evidence="1" id="KW-1133">Transmembrane helix</keyword>
<evidence type="ECO:0000313" key="2">
    <source>
        <dbReference type="EMBL" id="KSZ60413.1"/>
    </source>
</evidence>
<dbReference type="AlphaFoldDB" id="A0A0V9UQX6"/>
<feature type="transmembrane region" description="Helical" evidence="1">
    <location>
        <begin position="104"/>
        <end position="124"/>
    </location>
</feature>
<proteinExistence type="predicted"/>
<dbReference type="EMBL" id="AZXY01000001">
    <property type="protein sequence ID" value="KSZ60413.1"/>
    <property type="molecule type" value="Genomic_DNA"/>
</dbReference>
<evidence type="ECO:0000256" key="1">
    <source>
        <dbReference type="SAM" id="Phobius"/>
    </source>
</evidence>
<evidence type="ECO:0000313" key="3">
    <source>
        <dbReference type="Proteomes" id="UP000053060"/>
    </source>
</evidence>
<organism evidence="2 3">
    <name type="scientific">Rhodococcus pyridinivorans KG-16</name>
    <dbReference type="NCBI Taxonomy" id="1441730"/>
    <lineage>
        <taxon>Bacteria</taxon>
        <taxon>Bacillati</taxon>
        <taxon>Actinomycetota</taxon>
        <taxon>Actinomycetes</taxon>
        <taxon>Mycobacteriales</taxon>
        <taxon>Nocardiaceae</taxon>
        <taxon>Rhodococcus</taxon>
    </lineage>
</organism>
<feature type="transmembrane region" description="Helical" evidence="1">
    <location>
        <begin position="136"/>
        <end position="158"/>
    </location>
</feature>
<feature type="transmembrane region" description="Helical" evidence="1">
    <location>
        <begin position="74"/>
        <end position="97"/>
    </location>
</feature>
<dbReference type="PATRIC" id="fig|1441730.3.peg.616"/>
<dbReference type="Proteomes" id="UP000053060">
    <property type="component" value="Unassembled WGS sequence"/>
</dbReference>
<reference evidence="3" key="1">
    <citation type="submission" date="2015-01" db="EMBL/GenBank/DDBJ databases">
        <title>Draft genome sequence of Rhodococcus pyridinivorans strain KG-16, a hydrocarbon-degrading bacterium.</title>
        <authorList>
            <person name="Aggarwal R.K."/>
            <person name="Dawar C."/>
        </authorList>
    </citation>
    <scope>NUCLEOTIDE SEQUENCE [LARGE SCALE GENOMIC DNA]</scope>
    <source>
        <strain evidence="3">KG-16</strain>
    </source>
</reference>
<keyword evidence="1" id="KW-0472">Membrane</keyword>
<accession>A0A0V9UQX6</accession>